<dbReference type="SUPFAM" id="SSF57716">
    <property type="entry name" value="Glucocorticoid receptor-like (DNA-binding domain)"/>
    <property type="match status" value="1"/>
</dbReference>
<evidence type="ECO:0000256" key="8">
    <source>
        <dbReference type="SAM" id="MobiDB-lite"/>
    </source>
</evidence>
<sequence>MADVDVMHTVTETKKTRKVKKTTKRKEEDHGSSEVVITEMEQTNEFNGKGGEYTKAMSKDWHTTHFCCWQCDESLTGQRYVLRDDHPYCIKCYENVFANTCESCNKIIGIDSK</sequence>
<keyword evidence="2" id="KW-0479">Metal-binding</keyword>
<dbReference type="EMBL" id="AJVK01061785">
    <property type="status" value="NOT_ANNOTATED_CDS"/>
    <property type="molecule type" value="Genomic_DNA"/>
</dbReference>
<dbReference type="Pfam" id="PF25076">
    <property type="entry name" value="LIM_FHL2-3_N"/>
    <property type="match status" value="1"/>
</dbReference>
<dbReference type="FunFam" id="2.10.110.10:FF:000005">
    <property type="entry name" value="Testin isoform 1"/>
    <property type="match status" value="1"/>
</dbReference>
<dbReference type="GO" id="GO:0030018">
    <property type="term" value="C:Z disc"/>
    <property type="evidence" value="ECO:0007669"/>
    <property type="project" value="TreeGrafter"/>
</dbReference>
<evidence type="ECO:0000256" key="7">
    <source>
        <dbReference type="ARBA" id="ARBA00023242"/>
    </source>
</evidence>
<keyword evidence="6" id="KW-0440">LIM domain</keyword>
<evidence type="ECO:0000313" key="10">
    <source>
        <dbReference type="Proteomes" id="UP000092462"/>
    </source>
</evidence>
<dbReference type="PROSITE" id="PS50023">
    <property type="entry name" value="LIM_DOMAIN_2"/>
    <property type="match status" value="1"/>
</dbReference>
<evidence type="ECO:0000313" key="9">
    <source>
        <dbReference type="EnsemblMetazoa" id="PPAI007796-PA"/>
    </source>
</evidence>
<dbReference type="InterPro" id="IPR001781">
    <property type="entry name" value="Znf_LIM"/>
</dbReference>
<evidence type="ECO:0000256" key="1">
    <source>
        <dbReference type="ARBA" id="ARBA00004123"/>
    </source>
</evidence>
<dbReference type="Proteomes" id="UP000092462">
    <property type="component" value="Unassembled WGS sequence"/>
</dbReference>
<evidence type="ECO:0000256" key="6">
    <source>
        <dbReference type="ARBA" id="ARBA00023038"/>
    </source>
</evidence>
<name>A0A1B0DI12_PHLPP</name>
<dbReference type="GO" id="GO:0005634">
    <property type="term" value="C:nucleus"/>
    <property type="evidence" value="ECO:0007669"/>
    <property type="project" value="UniProtKB-SubCell"/>
</dbReference>
<feature type="compositionally biased region" description="Basic residues" evidence="8">
    <location>
        <begin position="15"/>
        <end position="24"/>
    </location>
</feature>
<protein>
    <submittedName>
        <fullName evidence="9">Uncharacterized protein</fullName>
    </submittedName>
</protein>
<keyword evidence="3" id="KW-0677">Repeat</keyword>
<evidence type="ECO:0000256" key="4">
    <source>
        <dbReference type="ARBA" id="ARBA00022771"/>
    </source>
</evidence>
<reference evidence="9" key="1">
    <citation type="submission" date="2022-08" db="UniProtKB">
        <authorList>
            <consortium name="EnsemblMetazoa"/>
        </authorList>
    </citation>
    <scope>IDENTIFICATION</scope>
    <source>
        <strain evidence="9">Israel</strain>
    </source>
</reference>
<keyword evidence="10" id="KW-1185">Reference proteome</keyword>
<dbReference type="GO" id="GO:0003712">
    <property type="term" value="F:transcription coregulator activity"/>
    <property type="evidence" value="ECO:0007669"/>
    <property type="project" value="TreeGrafter"/>
</dbReference>
<dbReference type="PANTHER" id="PTHR24205:SF4">
    <property type="entry name" value="PROTEIN ESPINAS"/>
    <property type="match status" value="1"/>
</dbReference>
<evidence type="ECO:0000256" key="3">
    <source>
        <dbReference type="ARBA" id="ARBA00022737"/>
    </source>
</evidence>
<keyword evidence="4" id="KW-0863">Zinc-finger</keyword>
<dbReference type="PANTHER" id="PTHR24205">
    <property type="entry name" value="FOUR AND A HALF LIM DOMAINS PROTEIN"/>
    <property type="match status" value="1"/>
</dbReference>
<organism evidence="9 10">
    <name type="scientific">Phlebotomus papatasi</name>
    <name type="common">Sandfly</name>
    <dbReference type="NCBI Taxonomy" id="29031"/>
    <lineage>
        <taxon>Eukaryota</taxon>
        <taxon>Metazoa</taxon>
        <taxon>Ecdysozoa</taxon>
        <taxon>Arthropoda</taxon>
        <taxon>Hexapoda</taxon>
        <taxon>Insecta</taxon>
        <taxon>Pterygota</taxon>
        <taxon>Neoptera</taxon>
        <taxon>Endopterygota</taxon>
        <taxon>Diptera</taxon>
        <taxon>Nematocera</taxon>
        <taxon>Psychodoidea</taxon>
        <taxon>Psychodidae</taxon>
        <taxon>Phlebotomus</taxon>
        <taxon>Phlebotomus</taxon>
    </lineage>
</organism>
<keyword evidence="7" id="KW-0539">Nucleus</keyword>
<dbReference type="Gene3D" id="2.10.110.10">
    <property type="entry name" value="Cysteine Rich Protein"/>
    <property type="match status" value="1"/>
</dbReference>
<comment type="subcellular location">
    <subcellularLocation>
        <location evidence="1">Nucleus</location>
    </subcellularLocation>
</comment>
<dbReference type="VEuPathDB" id="VectorBase:PPAPM1_002150"/>
<dbReference type="EnsemblMetazoa" id="PPAI007796-RA">
    <property type="protein sequence ID" value="PPAI007796-PA"/>
    <property type="gene ID" value="PPAI007796"/>
</dbReference>
<evidence type="ECO:0000256" key="5">
    <source>
        <dbReference type="ARBA" id="ARBA00022833"/>
    </source>
</evidence>
<dbReference type="InterPro" id="IPR056807">
    <property type="entry name" value="LIM_FHL1/2/3/5_N"/>
</dbReference>
<keyword evidence="5" id="KW-0862">Zinc</keyword>
<dbReference type="GO" id="GO:0008270">
    <property type="term" value="F:zinc ion binding"/>
    <property type="evidence" value="ECO:0007669"/>
    <property type="project" value="UniProtKB-KW"/>
</dbReference>
<dbReference type="VEuPathDB" id="VectorBase:PPAI007796"/>
<dbReference type="SMART" id="SM00132">
    <property type="entry name" value="LIM"/>
    <property type="match status" value="1"/>
</dbReference>
<feature type="region of interest" description="Disordered" evidence="8">
    <location>
        <begin position="1"/>
        <end position="41"/>
    </location>
</feature>
<dbReference type="AlphaFoldDB" id="A0A1B0DI12"/>
<accession>A0A1B0DI12</accession>
<evidence type="ECO:0000256" key="2">
    <source>
        <dbReference type="ARBA" id="ARBA00022723"/>
    </source>
</evidence>
<proteinExistence type="predicted"/>